<dbReference type="EMBL" id="AACCXK010000016">
    <property type="protein sequence ID" value="EAK0453585.1"/>
    <property type="molecule type" value="Genomic_DNA"/>
</dbReference>
<keyword evidence="5 6" id="KW-0472">Membrane</keyword>
<feature type="transmembrane region" description="Helical" evidence="6">
    <location>
        <begin position="6"/>
        <end position="39"/>
    </location>
</feature>
<dbReference type="EMBL" id="AABTCC010000012">
    <property type="protein sequence ID" value="EAI8859182.1"/>
    <property type="molecule type" value="Genomic_DNA"/>
</dbReference>
<comment type="caution">
    <text evidence="10">The sequence shown here is derived from an EMBL/GenBank/DDBJ whole genome shotgun (WGS) entry which is preliminary data.</text>
</comment>
<reference evidence="10 12" key="1">
    <citation type="submission" date="2018-05" db="EMBL/GenBank/DDBJ databases">
        <authorList>
            <consortium name="PulseNet: The National Subtyping Network for Foodborne Disease Surveillance"/>
            <person name="Tarr C.L."/>
            <person name="Trees E."/>
            <person name="Katz L.S."/>
            <person name="Carleton-Romer H.A."/>
            <person name="Stroika S."/>
            <person name="Kucerova Z."/>
            <person name="Roache K.F."/>
            <person name="Sabol A.L."/>
            <person name="Besser J."/>
            <person name="Gerner-Smidt P."/>
        </authorList>
    </citation>
    <scope>NUCLEOTIDE SEQUENCE</scope>
    <source>
        <strain evidence="9">2014D-0197</strain>
        <strain evidence="7 12">2016D-0221</strain>
        <strain evidence="10">D4313</strain>
        <strain evidence="8 11">PNUSAC001503</strain>
    </source>
</reference>
<feature type="transmembrane region" description="Helical" evidence="6">
    <location>
        <begin position="194"/>
        <end position="214"/>
    </location>
</feature>
<comment type="subcellular location">
    <subcellularLocation>
        <location evidence="1">Membrane</location>
        <topology evidence="1">Multi-pass membrane protein</topology>
    </subcellularLocation>
</comment>
<evidence type="ECO:0000313" key="11">
    <source>
        <dbReference type="Proteomes" id="UP000535509"/>
    </source>
</evidence>
<dbReference type="GO" id="GO:0005886">
    <property type="term" value="C:plasma membrane"/>
    <property type="evidence" value="ECO:0007669"/>
    <property type="project" value="UniProtKB-ARBA"/>
</dbReference>
<keyword evidence="11" id="KW-1185">Reference proteome</keyword>
<dbReference type="InterPro" id="IPR051611">
    <property type="entry name" value="ECF_transporter_component"/>
</dbReference>
<feature type="transmembrane region" description="Helical" evidence="6">
    <location>
        <begin position="51"/>
        <end position="71"/>
    </location>
</feature>
<gene>
    <name evidence="9" type="ORF">AAH17_07985</name>
    <name evidence="10" type="ORF">AAH24_08330</name>
    <name evidence="7" type="ORF">BVH53_07865</name>
    <name evidence="8" type="ORF">CX802_04920</name>
</gene>
<feature type="transmembrane region" description="Helical" evidence="6">
    <location>
        <begin position="77"/>
        <end position="99"/>
    </location>
</feature>
<dbReference type="PANTHER" id="PTHR34857">
    <property type="entry name" value="SLL0384 PROTEIN"/>
    <property type="match status" value="1"/>
</dbReference>
<evidence type="ECO:0000256" key="4">
    <source>
        <dbReference type="ARBA" id="ARBA00022989"/>
    </source>
</evidence>
<keyword evidence="3 6" id="KW-0812">Transmembrane</keyword>
<evidence type="ECO:0000313" key="10">
    <source>
        <dbReference type="EMBL" id="EAK0469357.1"/>
    </source>
</evidence>
<evidence type="ECO:0000256" key="1">
    <source>
        <dbReference type="ARBA" id="ARBA00004141"/>
    </source>
</evidence>
<dbReference type="PANTHER" id="PTHR34857:SF2">
    <property type="entry name" value="SLL0384 PROTEIN"/>
    <property type="match status" value="1"/>
</dbReference>
<dbReference type="OMA" id="MDMAMRA"/>
<evidence type="ECO:0000313" key="9">
    <source>
        <dbReference type="EMBL" id="EAK0453585.1"/>
    </source>
</evidence>
<evidence type="ECO:0000256" key="2">
    <source>
        <dbReference type="ARBA" id="ARBA00022475"/>
    </source>
</evidence>
<dbReference type="EMBL" id="AACCXM010000010">
    <property type="protein sequence ID" value="EAK0469357.1"/>
    <property type="molecule type" value="Genomic_DNA"/>
</dbReference>
<evidence type="ECO:0000313" key="12">
    <source>
        <dbReference type="Proteomes" id="UP000557842"/>
    </source>
</evidence>
<sequence>MQLNLSFGLVCLVLFSFKVALSSSIDAAFFLPALLLLFIRFNTIFIIIKKMLFLNLFIFLMALSAIMYSNYHLAALIFIRSNLILFFGLSVFSSANSYAIARAVSNLKLGDKISAVFYFTVKFIDEFKSEFQRIKKTLRARGFKPCSSLFTYKTYGNLVAMLFLIAFHKSQMLEKTFICRGFQGKFYSQNRQKIGILDIILLGFTIFIYILSLGNII</sequence>
<dbReference type="InterPro" id="IPR003339">
    <property type="entry name" value="ABC/ECF_trnsptr_transmembrane"/>
</dbReference>
<dbReference type="EMBL" id="AABQDW010000016">
    <property type="protein sequence ID" value="EAI5408606.1"/>
    <property type="molecule type" value="Genomic_DNA"/>
</dbReference>
<dbReference type="CDD" id="cd16914">
    <property type="entry name" value="EcfT"/>
    <property type="match status" value="1"/>
</dbReference>
<dbReference type="Proteomes" id="UP000557842">
    <property type="component" value="Unassembled WGS sequence"/>
</dbReference>
<dbReference type="RefSeq" id="WP_011731722.1">
    <property type="nucleotide sequence ID" value="NZ_AABUZP020000061.1"/>
</dbReference>
<name>A0A5L4H845_CAMFE</name>
<dbReference type="Pfam" id="PF02361">
    <property type="entry name" value="CbiQ"/>
    <property type="match status" value="1"/>
</dbReference>
<keyword evidence="2" id="KW-1003">Cell membrane</keyword>
<feature type="transmembrane region" description="Helical" evidence="6">
    <location>
        <begin position="149"/>
        <end position="167"/>
    </location>
</feature>
<dbReference type="GeneID" id="61064018"/>
<organism evidence="10">
    <name type="scientific">Campylobacter fetus</name>
    <dbReference type="NCBI Taxonomy" id="196"/>
    <lineage>
        <taxon>Bacteria</taxon>
        <taxon>Pseudomonadati</taxon>
        <taxon>Campylobacterota</taxon>
        <taxon>Epsilonproteobacteria</taxon>
        <taxon>Campylobacterales</taxon>
        <taxon>Campylobacteraceae</taxon>
        <taxon>Campylobacter</taxon>
    </lineage>
</organism>
<evidence type="ECO:0000256" key="3">
    <source>
        <dbReference type="ARBA" id="ARBA00022692"/>
    </source>
</evidence>
<proteinExistence type="predicted"/>
<evidence type="ECO:0000313" key="8">
    <source>
        <dbReference type="EMBL" id="EAI8859182.1"/>
    </source>
</evidence>
<accession>A0A5L4H845</accession>
<evidence type="ECO:0000256" key="5">
    <source>
        <dbReference type="ARBA" id="ARBA00023136"/>
    </source>
</evidence>
<protein>
    <submittedName>
        <fullName evidence="10">Cobalt ABC transporter permease</fullName>
    </submittedName>
</protein>
<keyword evidence="4 6" id="KW-1133">Transmembrane helix</keyword>
<evidence type="ECO:0000313" key="7">
    <source>
        <dbReference type="EMBL" id="EAI5408606.1"/>
    </source>
</evidence>
<evidence type="ECO:0000256" key="6">
    <source>
        <dbReference type="SAM" id="Phobius"/>
    </source>
</evidence>
<dbReference type="Proteomes" id="UP000535509">
    <property type="component" value="Unassembled WGS sequence"/>
</dbReference>
<dbReference type="AlphaFoldDB" id="A0A5L4H845"/>